<protein>
    <recommendedName>
        <fullName evidence="1">2EXR domain-containing protein</fullName>
    </recommendedName>
</protein>
<dbReference type="PANTHER" id="PTHR35910">
    <property type="entry name" value="2EXR DOMAIN-CONTAINING PROTEIN"/>
    <property type="match status" value="1"/>
</dbReference>
<dbReference type="Proteomes" id="UP000235371">
    <property type="component" value="Unassembled WGS sequence"/>
</dbReference>
<dbReference type="InterPro" id="IPR045518">
    <property type="entry name" value="2EXR"/>
</dbReference>
<dbReference type="GeneID" id="36596099"/>
<dbReference type="AlphaFoldDB" id="A0A2J6SS01"/>
<evidence type="ECO:0000313" key="3">
    <source>
        <dbReference type="Proteomes" id="UP000235371"/>
    </source>
</evidence>
<organism evidence="2 3">
    <name type="scientific">Hyaloscypha bicolor E</name>
    <dbReference type="NCBI Taxonomy" id="1095630"/>
    <lineage>
        <taxon>Eukaryota</taxon>
        <taxon>Fungi</taxon>
        <taxon>Dikarya</taxon>
        <taxon>Ascomycota</taxon>
        <taxon>Pezizomycotina</taxon>
        <taxon>Leotiomycetes</taxon>
        <taxon>Helotiales</taxon>
        <taxon>Hyaloscyphaceae</taxon>
        <taxon>Hyaloscypha</taxon>
        <taxon>Hyaloscypha bicolor</taxon>
    </lineage>
</organism>
<accession>A0A2J6SS01</accession>
<evidence type="ECO:0000313" key="2">
    <source>
        <dbReference type="EMBL" id="PMD53556.1"/>
    </source>
</evidence>
<dbReference type="EMBL" id="KZ613872">
    <property type="protein sequence ID" value="PMD53556.1"/>
    <property type="molecule type" value="Genomic_DNA"/>
</dbReference>
<keyword evidence="3" id="KW-1185">Reference proteome</keyword>
<name>A0A2J6SS01_9HELO</name>
<evidence type="ECO:0000259" key="1">
    <source>
        <dbReference type="Pfam" id="PF20150"/>
    </source>
</evidence>
<gene>
    <name evidence="2" type="ORF">K444DRAFT_700794</name>
</gene>
<sequence>MEVTTRESRAIANIEPRAPVASVAVANTASDASREFTLFPKLPPELRDMVWKFTFPDPRILPLLCHRPTHTDQEPILFSHDPVSKANINVVATPLLHTCSRSRQIALGRYERAFDGLLNHPIYFDWERDTVYIKLKTSFAAFTGGWRRLASTPTLPQDVEVMRAKIQHMAIHRIPLFYLDREDIVEFLCGFPKLSAVTWVWPPLEGWGSREVLYRQIQELQIRESLKYLWKKKMHIEKEGTLPQMEFVTEEQMKARIGD</sequence>
<dbReference type="PANTHER" id="PTHR35910:SF6">
    <property type="entry name" value="2EXR DOMAIN-CONTAINING PROTEIN"/>
    <property type="match status" value="1"/>
</dbReference>
<feature type="domain" description="2EXR" evidence="1">
    <location>
        <begin position="36"/>
        <end position="131"/>
    </location>
</feature>
<dbReference type="InParanoid" id="A0A2J6SS01"/>
<reference evidence="2 3" key="1">
    <citation type="submission" date="2016-04" db="EMBL/GenBank/DDBJ databases">
        <title>A degradative enzymes factory behind the ericoid mycorrhizal symbiosis.</title>
        <authorList>
            <consortium name="DOE Joint Genome Institute"/>
            <person name="Martino E."/>
            <person name="Morin E."/>
            <person name="Grelet G."/>
            <person name="Kuo A."/>
            <person name="Kohler A."/>
            <person name="Daghino S."/>
            <person name="Barry K."/>
            <person name="Choi C."/>
            <person name="Cichocki N."/>
            <person name="Clum A."/>
            <person name="Copeland A."/>
            <person name="Hainaut M."/>
            <person name="Haridas S."/>
            <person name="Labutti K."/>
            <person name="Lindquist E."/>
            <person name="Lipzen A."/>
            <person name="Khouja H.-R."/>
            <person name="Murat C."/>
            <person name="Ohm R."/>
            <person name="Olson A."/>
            <person name="Spatafora J."/>
            <person name="Veneault-Fourrey C."/>
            <person name="Henrissat B."/>
            <person name="Grigoriev I."/>
            <person name="Martin F."/>
            <person name="Perotto S."/>
        </authorList>
    </citation>
    <scope>NUCLEOTIDE SEQUENCE [LARGE SCALE GENOMIC DNA]</scope>
    <source>
        <strain evidence="2 3">E</strain>
    </source>
</reference>
<dbReference type="OrthoDB" id="3437257at2759"/>
<dbReference type="Pfam" id="PF20150">
    <property type="entry name" value="2EXR"/>
    <property type="match status" value="1"/>
</dbReference>
<proteinExistence type="predicted"/>
<dbReference type="RefSeq" id="XP_024730460.1">
    <property type="nucleotide sequence ID" value="XM_024888023.1"/>
</dbReference>